<evidence type="ECO:0000313" key="1">
    <source>
        <dbReference type="EMBL" id="OYR86744.1"/>
    </source>
</evidence>
<dbReference type="RefSeq" id="WP_094496720.1">
    <property type="nucleotide sequence ID" value="NZ_CAMTQP010000020.1"/>
</dbReference>
<protein>
    <submittedName>
        <fullName evidence="2">Oxidoreductase</fullName>
    </submittedName>
</protein>
<reference evidence="1 4" key="2">
    <citation type="submission" date="2017-05" db="EMBL/GenBank/DDBJ databases">
        <authorList>
            <person name="Lin X.B."/>
            <person name="Stothard P."/>
            <person name="Tasseva G."/>
            <person name="Walter J."/>
        </authorList>
    </citation>
    <scope>NUCLEOTIDE SEQUENCE [LARGE SCALE GENOMIC DNA]</scope>
    <source>
        <strain evidence="1 4">609u</strain>
    </source>
</reference>
<evidence type="ECO:0000313" key="2">
    <source>
        <dbReference type="EMBL" id="OYR89782.1"/>
    </source>
</evidence>
<gene>
    <name evidence="1" type="ORF">CBF53_11000</name>
    <name evidence="2" type="ORF">CBF70_11595</name>
</gene>
<dbReference type="Proteomes" id="UP000216316">
    <property type="component" value="Unassembled WGS sequence"/>
</dbReference>
<reference evidence="3 4" key="3">
    <citation type="submission" date="2017-09" db="EMBL/GenBank/DDBJ databases">
        <title>Tripartite evolution among Lactobacillus johnsonii, Lactobacillus taiwanensis, Lactobacillus reuteri and their rodent host.</title>
        <authorList>
            <person name="Wang T."/>
            <person name="Knowles S."/>
            <person name="Cheng C."/>
        </authorList>
    </citation>
    <scope>NUCLEOTIDE SEQUENCE [LARGE SCALE GENOMIC DNA]</scope>
    <source>
        <strain evidence="2 3">609q</strain>
        <strain evidence="1 4">609u</strain>
    </source>
</reference>
<accession>A0A256LB85</accession>
<evidence type="ECO:0000313" key="3">
    <source>
        <dbReference type="Proteomes" id="UP000215828"/>
    </source>
</evidence>
<evidence type="ECO:0000313" key="4">
    <source>
        <dbReference type="Proteomes" id="UP000216316"/>
    </source>
</evidence>
<name>A0A256LB85_9LACO</name>
<dbReference type="AlphaFoldDB" id="A0A256LB85"/>
<dbReference type="Proteomes" id="UP000215828">
    <property type="component" value="Unassembled WGS sequence"/>
</dbReference>
<sequence>MNENWIKNGQEAVNDDDYVKLNAGLMKVSDLNDYLASFPSSLLSFNKLGEFVYYKQLPEMNYNPPELGENITALAKTEEEKKQLTEIFHKLSTGEAKELHFADQTNTQKRFMVDSYRAIYNKEHHFIGINESIQDIYPLVEYYLKETGQKLINDPDNPNGEVYRNNQQIDAESGASEL</sequence>
<dbReference type="EMBL" id="NGNV01000064">
    <property type="protein sequence ID" value="OYR86744.1"/>
    <property type="molecule type" value="Genomic_DNA"/>
</dbReference>
<dbReference type="EMBL" id="NGNX01000064">
    <property type="protein sequence ID" value="OYR89782.1"/>
    <property type="molecule type" value="Genomic_DNA"/>
</dbReference>
<organism evidence="2 3">
    <name type="scientific">Lactobacillus taiwanensis</name>
    <dbReference type="NCBI Taxonomy" id="508451"/>
    <lineage>
        <taxon>Bacteria</taxon>
        <taxon>Bacillati</taxon>
        <taxon>Bacillota</taxon>
        <taxon>Bacilli</taxon>
        <taxon>Lactobacillales</taxon>
        <taxon>Lactobacillaceae</taxon>
        <taxon>Lactobacillus</taxon>
    </lineage>
</organism>
<reference evidence="2 3" key="1">
    <citation type="submission" date="2017-04" db="EMBL/GenBank/DDBJ databases">
        <authorList>
            <person name="Afonso C.L."/>
            <person name="Miller P.J."/>
            <person name="Scott M.A."/>
            <person name="Spackman E."/>
            <person name="Goraichik I."/>
            <person name="Dimitrov K.M."/>
            <person name="Suarez D.L."/>
            <person name="Swayne D.E."/>
        </authorList>
    </citation>
    <scope>NUCLEOTIDE SEQUENCE [LARGE SCALE GENOMIC DNA]</scope>
    <source>
        <strain evidence="2 3">609q</strain>
    </source>
</reference>
<comment type="caution">
    <text evidence="2">The sequence shown here is derived from an EMBL/GenBank/DDBJ whole genome shotgun (WGS) entry which is preliminary data.</text>
</comment>
<proteinExistence type="predicted"/>
<dbReference type="Gene3D" id="3.30.450.20">
    <property type="entry name" value="PAS domain"/>
    <property type="match status" value="1"/>
</dbReference>
<keyword evidence="4" id="KW-1185">Reference proteome</keyword>